<dbReference type="CDD" id="cd18879">
    <property type="entry name" value="NUDIX_Hydrolase"/>
    <property type="match status" value="1"/>
</dbReference>
<comment type="cofactor">
    <cofactor evidence="1">
        <name>Mg(2+)</name>
        <dbReference type="ChEBI" id="CHEBI:18420"/>
    </cofactor>
</comment>
<evidence type="ECO:0000313" key="4">
    <source>
        <dbReference type="EMBL" id="MBS9533664.1"/>
    </source>
</evidence>
<dbReference type="InterPro" id="IPR015797">
    <property type="entry name" value="NUDIX_hydrolase-like_dom_sf"/>
</dbReference>
<dbReference type="SUPFAM" id="SSF55811">
    <property type="entry name" value="Nudix"/>
    <property type="match status" value="1"/>
</dbReference>
<dbReference type="Pfam" id="PF00293">
    <property type="entry name" value="NUDIX"/>
    <property type="match status" value="1"/>
</dbReference>
<evidence type="ECO:0000313" key="5">
    <source>
        <dbReference type="Proteomes" id="UP001519535"/>
    </source>
</evidence>
<dbReference type="InterPro" id="IPR000086">
    <property type="entry name" value="NUDIX_hydrolase_dom"/>
</dbReference>
<reference evidence="4 5" key="1">
    <citation type="submission" date="2021-05" db="EMBL/GenBank/DDBJ databases">
        <title>Mycobacterium acidophilum sp. nov., an extremely acid-tolerant member of the genus Mycobacterium.</title>
        <authorList>
            <person name="Xia J."/>
        </authorList>
    </citation>
    <scope>NUCLEOTIDE SEQUENCE [LARGE SCALE GENOMIC DNA]</scope>
    <source>
        <strain evidence="4 5">M1</strain>
    </source>
</reference>
<evidence type="ECO:0000256" key="2">
    <source>
        <dbReference type="ARBA" id="ARBA00022801"/>
    </source>
</evidence>
<dbReference type="PANTHER" id="PTHR43046:SF16">
    <property type="entry name" value="ADP-RIBOSE PYROPHOSPHATASE YJHB-RELATED"/>
    <property type="match status" value="1"/>
</dbReference>
<dbReference type="Proteomes" id="UP001519535">
    <property type="component" value="Unassembled WGS sequence"/>
</dbReference>
<keyword evidence="2" id="KW-0378">Hydrolase</keyword>
<evidence type="ECO:0000259" key="3">
    <source>
        <dbReference type="PROSITE" id="PS51462"/>
    </source>
</evidence>
<dbReference type="PROSITE" id="PS51462">
    <property type="entry name" value="NUDIX"/>
    <property type="match status" value="1"/>
</dbReference>
<organism evidence="4 5">
    <name type="scientific">Mycolicibacter acidiphilus</name>
    <dbReference type="NCBI Taxonomy" id="2835306"/>
    <lineage>
        <taxon>Bacteria</taxon>
        <taxon>Bacillati</taxon>
        <taxon>Actinomycetota</taxon>
        <taxon>Actinomycetes</taxon>
        <taxon>Mycobacteriales</taxon>
        <taxon>Mycobacteriaceae</taxon>
        <taxon>Mycolicibacter</taxon>
    </lineage>
</organism>
<protein>
    <submittedName>
        <fullName evidence="4">NUDIX domain-containing protein</fullName>
    </submittedName>
</protein>
<keyword evidence="5" id="KW-1185">Reference proteome</keyword>
<feature type="domain" description="Nudix hydrolase" evidence="3">
    <location>
        <begin position="19"/>
        <end position="147"/>
    </location>
</feature>
<dbReference type="Gene3D" id="3.90.79.10">
    <property type="entry name" value="Nucleoside Triphosphate Pyrophosphohydrolase"/>
    <property type="match status" value="1"/>
</dbReference>
<evidence type="ECO:0000256" key="1">
    <source>
        <dbReference type="ARBA" id="ARBA00001946"/>
    </source>
</evidence>
<dbReference type="InterPro" id="IPR020084">
    <property type="entry name" value="NUDIX_hydrolase_CS"/>
</dbReference>
<comment type="caution">
    <text evidence="4">The sequence shown here is derived from an EMBL/GenBank/DDBJ whole genome shotgun (WGS) entry which is preliminary data.</text>
</comment>
<dbReference type="RefSeq" id="WP_214092540.1">
    <property type="nucleotide sequence ID" value="NZ_JAHCLR010000013.1"/>
</dbReference>
<sequence>MPVPAFIAALRTHVGHTPLWLIGTTAVVIRDDHVLLVQRADNSWWTPVTGIVDPGEEPADAACREVTEETGVRAEPVRLAWVHTTPLITHVNGDQAQYLDHTFLMRWVAGEPYPADDESTAARGCALDALPEMPTHMHRRITAALGDEDTTRFEWSRPTGWQRSR</sequence>
<name>A0ABS5RJ75_9MYCO</name>
<dbReference type="PANTHER" id="PTHR43046">
    <property type="entry name" value="GDP-MANNOSE MANNOSYL HYDROLASE"/>
    <property type="match status" value="1"/>
</dbReference>
<dbReference type="PROSITE" id="PS00893">
    <property type="entry name" value="NUDIX_BOX"/>
    <property type="match status" value="1"/>
</dbReference>
<dbReference type="EMBL" id="JAHCLR010000013">
    <property type="protein sequence ID" value="MBS9533664.1"/>
    <property type="molecule type" value="Genomic_DNA"/>
</dbReference>
<accession>A0ABS5RJ75</accession>
<proteinExistence type="predicted"/>
<gene>
    <name evidence="4" type="ORF">KIH27_08710</name>
</gene>